<evidence type="ECO:0000256" key="4">
    <source>
        <dbReference type="ARBA" id="ARBA00022801"/>
    </source>
</evidence>
<dbReference type="GO" id="GO:0030203">
    <property type="term" value="P:glycosaminoglycan metabolic process"/>
    <property type="evidence" value="ECO:0007669"/>
    <property type="project" value="TreeGrafter"/>
</dbReference>
<organism evidence="9 10">
    <name type="scientific">Candidatus Ruania gallistercoris</name>
    <dbReference type="NCBI Taxonomy" id="2838746"/>
    <lineage>
        <taxon>Bacteria</taxon>
        <taxon>Bacillati</taxon>
        <taxon>Actinomycetota</taxon>
        <taxon>Actinomycetes</taxon>
        <taxon>Micrococcales</taxon>
        <taxon>Ruaniaceae</taxon>
        <taxon>Ruania</taxon>
    </lineage>
</organism>
<proteinExistence type="inferred from homology"/>
<comment type="catalytic activity">
    <reaction evidence="1">
        <text>Hydrolysis of terminal non-reducing N-acetyl-D-hexosamine residues in N-acetyl-beta-D-hexosaminides.</text>
        <dbReference type="EC" id="3.2.1.52"/>
    </reaction>
</comment>
<reference evidence="9" key="2">
    <citation type="submission" date="2021-04" db="EMBL/GenBank/DDBJ databases">
        <authorList>
            <person name="Gilroy R."/>
        </authorList>
    </citation>
    <scope>NUCLEOTIDE SEQUENCE</scope>
    <source>
        <strain evidence="9">ChiGjej4B4-7305</strain>
    </source>
</reference>
<keyword evidence="5" id="KW-0326">Glycosidase</keyword>
<name>A0A9D2J2U4_9MICO</name>
<dbReference type="Gene3D" id="3.20.20.80">
    <property type="entry name" value="Glycosidases"/>
    <property type="match status" value="1"/>
</dbReference>
<reference evidence="9" key="1">
    <citation type="journal article" date="2021" name="PeerJ">
        <title>Extensive microbial diversity within the chicken gut microbiome revealed by metagenomics and culture.</title>
        <authorList>
            <person name="Gilroy R."/>
            <person name="Ravi A."/>
            <person name="Getino M."/>
            <person name="Pursley I."/>
            <person name="Horton D.L."/>
            <person name="Alikhan N.F."/>
            <person name="Baker D."/>
            <person name="Gharbi K."/>
            <person name="Hall N."/>
            <person name="Watson M."/>
            <person name="Adriaenssens E.M."/>
            <person name="Foster-Nyarko E."/>
            <person name="Jarju S."/>
            <person name="Secka A."/>
            <person name="Antonio M."/>
            <person name="Oren A."/>
            <person name="Chaudhuri R.R."/>
            <person name="La Ragione R."/>
            <person name="Hildebrand F."/>
            <person name="Pallen M.J."/>
        </authorList>
    </citation>
    <scope>NUCLEOTIDE SEQUENCE</scope>
    <source>
        <strain evidence="9">ChiGjej4B4-7305</strain>
    </source>
</reference>
<evidence type="ECO:0000313" key="9">
    <source>
        <dbReference type="EMBL" id="HIZ34222.1"/>
    </source>
</evidence>
<comment type="similarity">
    <text evidence="2">Belongs to the glycosyl hydrolase 20 family.</text>
</comment>
<protein>
    <recommendedName>
        <fullName evidence="3">beta-N-acetylhexosaminidase</fullName>
        <ecNumber evidence="3">3.2.1.52</ecNumber>
    </recommendedName>
</protein>
<dbReference type="EMBL" id="DXBY01000012">
    <property type="protein sequence ID" value="HIZ34222.1"/>
    <property type="molecule type" value="Genomic_DNA"/>
</dbReference>
<dbReference type="Pfam" id="PF00728">
    <property type="entry name" value="Glyco_hydro_20"/>
    <property type="match status" value="2"/>
</dbReference>
<evidence type="ECO:0000256" key="2">
    <source>
        <dbReference type="ARBA" id="ARBA00006285"/>
    </source>
</evidence>
<dbReference type="SUPFAM" id="SSF51445">
    <property type="entry name" value="(Trans)glycosidases"/>
    <property type="match status" value="1"/>
</dbReference>
<evidence type="ECO:0000256" key="3">
    <source>
        <dbReference type="ARBA" id="ARBA00012663"/>
    </source>
</evidence>
<sequence length="483" mass="51917">MSFPLVPQPTSITAAEGAPVTLDSVTRVVTDADLAPVAASLLGLPEAGDGAPAADQSTSPSVVVLEELDEIDDGVDPDDEAYVLRAGGTRVELAGTRAGLVRGLATLAQLRDLDLPGAPPGQVPAVRIEDRPRFEHRGLMVDLARHFFGLPTLRKVIDLMAAYKLNVLHLHLSDDQGWRIEIPDRPELAEVSGRTQVGEGPGGYLTVDDFAELVNYADERGIEVVPEIDMPGHVNAAQHAIGALTETGEPAEAYGGTEVGFSKLSLDNPATAPFIEDVLGTLTKLVNGSFLHVGGDEVHTMPREEYLGFIEHLGDAVTRAGKFPMLWGEAAGARLPFVAKLQLWDTNADPAPIAGAANAGAQVVLSPGNRVYLDMQYHEGFPLGQHWAGYVEVRDSYDWDPATYLDGVPPARIAGVEAAVWTEWIVTEEDLFTMLLPRLAAVAEVGWSAQDQRDWDGFVPRLRAQAPLWDANGLAYHPSEQVF</sequence>
<feature type="active site" description="Proton donor" evidence="6">
    <location>
        <position position="297"/>
    </location>
</feature>
<evidence type="ECO:0000256" key="1">
    <source>
        <dbReference type="ARBA" id="ARBA00001231"/>
    </source>
</evidence>
<evidence type="ECO:0000256" key="6">
    <source>
        <dbReference type="PIRSR" id="PIRSR625705-1"/>
    </source>
</evidence>
<gene>
    <name evidence="9" type="ORF">H9815_00455</name>
</gene>
<dbReference type="PRINTS" id="PR00738">
    <property type="entry name" value="GLHYDRLASE20"/>
</dbReference>
<feature type="domain" description="Glycoside hydrolase family 20 catalytic" evidence="7">
    <location>
        <begin position="309"/>
        <end position="449"/>
    </location>
</feature>
<evidence type="ECO:0000256" key="5">
    <source>
        <dbReference type="ARBA" id="ARBA00023295"/>
    </source>
</evidence>
<dbReference type="PANTHER" id="PTHR22600">
    <property type="entry name" value="BETA-HEXOSAMINIDASE"/>
    <property type="match status" value="1"/>
</dbReference>
<evidence type="ECO:0000313" key="10">
    <source>
        <dbReference type="Proteomes" id="UP000824037"/>
    </source>
</evidence>
<feature type="domain" description="Beta-hexosaminidase bacterial type N-terminal" evidence="8">
    <location>
        <begin position="4"/>
        <end position="130"/>
    </location>
</feature>
<comment type="caution">
    <text evidence="9">The sequence shown here is derived from an EMBL/GenBank/DDBJ whole genome shotgun (WGS) entry which is preliminary data.</text>
</comment>
<dbReference type="InterPro" id="IPR029018">
    <property type="entry name" value="Hex-like_dom2"/>
</dbReference>
<dbReference type="InterPro" id="IPR015882">
    <property type="entry name" value="HEX_bac_N"/>
</dbReference>
<dbReference type="GO" id="GO:0005975">
    <property type="term" value="P:carbohydrate metabolic process"/>
    <property type="evidence" value="ECO:0007669"/>
    <property type="project" value="InterPro"/>
</dbReference>
<dbReference type="SUPFAM" id="SSF55545">
    <property type="entry name" value="beta-N-acetylhexosaminidase-like domain"/>
    <property type="match status" value="1"/>
</dbReference>
<dbReference type="EC" id="3.2.1.52" evidence="3"/>
<dbReference type="InterPro" id="IPR015883">
    <property type="entry name" value="Glyco_hydro_20_cat"/>
</dbReference>
<evidence type="ECO:0000259" key="7">
    <source>
        <dbReference type="Pfam" id="PF00728"/>
    </source>
</evidence>
<evidence type="ECO:0000259" key="8">
    <source>
        <dbReference type="Pfam" id="PF02838"/>
    </source>
</evidence>
<dbReference type="GO" id="GO:0004563">
    <property type="term" value="F:beta-N-acetylhexosaminidase activity"/>
    <property type="evidence" value="ECO:0007669"/>
    <property type="project" value="UniProtKB-EC"/>
</dbReference>
<dbReference type="Proteomes" id="UP000824037">
    <property type="component" value="Unassembled WGS sequence"/>
</dbReference>
<dbReference type="Pfam" id="PF02838">
    <property type="entry name" value="Glyco_hydro_20b"/>
    <property type="match status" value="1"/>
</dbReference>
<dbReference type="GO" id="GO:0016020">
    <property type="term" value="C:membrane"/>
    <property type="evidence" value="ECO:0007669"/>
    <property type="project" value="TreeGrafter"/>
</dbReference>
<feature type="domain" description="Glycoside hydrolase family 20 catalytic" evidence="7">
    <location>
        <begin position="134"/>
        <end position="300"/>
    </location>
</feature>
<dbReference type="AlphaFoldDB" id="A0A9D2J2U4"/>
<dbReference type="Gene3D" id="3.30.379.10">
    <property type="entry name" value="Chitobiase/beta-hexosaminidase domain 2-like"/>
    <property type="match status" value="1"/>
</dbReference>
<dbReference type="InterPro" id="IPR025705">
    <property type="entry name" value="Beta_hexosaminidase_sua/sub"/>
</dbReference>
<dbReference type="InterPro" id="IPR017853">
    <property type="entry name" value="GH"/>
</dbReference>
<keyword evidence="4" id="KW-0378">Hydrolase</keyword>
<dbReference type="PANTHER" id="PTHR22600:SF57">
    <property type="entry name" value="BETA-N-ACETYLHEXOSAMINIDASE"/>
    <property type="match status" value="1"/>
</dbReference>
<accession>A0A9D2J2U4</accession>
<dbReference type="CDD" id="cd06568">
    <property type="entry name" value="GH20_SpHex_like"/>
    <property type="match status" value="1"/>
</dbReference>